<name>A0A0S4QZE2_9ACTN</name>
<keyword evidence="2" id="KW-1185">Reference proteome</keyword>
<reference evidence="2" key="1">
    <citation type="submission" date="2015-11" db="EMBL/GenBank/DDBJ databases">
        <authorList>
            <person name="Varghese N."/>
        </authorList>
    </citation>
    <scope>NUCLEOTIDE SEQUENCE [LARGE SCALE GENOMIC DNA]</scope>
    <source>
        <strain evidence="2">DSM 45899</strain>
    </source>
</reference>
<organism evidence="1 2">
    <name type="scientific">Parafrankia irregularis</name>
    <dbReference type="NCBI Taxonomy" id="795642"/>
    <lineage>
        <taxon>Bacteria</taxon>
        <taxon>Bacillati</taxon>
        <taxon>Actinomycetota</taxon>
        <taxon>Actinomycetes</taxon>
        <taxon>Frankiales</taxon>
        <taxon>Frankiaceae</taxon>
        <taxon>Parafrankia</taxon>
    </lineage>
</organism>
<evidence type="ECO:0000313" key="1">
    <source>
        <dbReference type="EMBL" id="CUU59926.1"/>
    </source>
</evidence>
<gene>
    <name evidence="1" type="ORF">Ga0074812_13350</name>
</gene>
<proteinExistence type="predicted"/>
<accession>A0A0S4QZE2</accession>
<sequence>MWCDLNAKVIRAFYTATSEPVSETAAADYVPNQDHR</sequence>
<protein>
    <submittedName>
        <fullName evidence="1">Uncharacterized protein</fullName>
    </submittedName>
</protein>
<dbReference type="EMBL" id="FAOZ01000033">
    <property type="protein sequence ID" value="CUU59926.1"/>
    <property type="molecule type" value="Genomic_DNA"/>
</dbReference>
<dbReference type="AlphaFoldDB" id="A0A0S4QZE2"/>
<evidence type="ECO:0000313" key="2">
    <source>
        <dbReference type="Proteomes" id="UP000198802"/>
    </source>
</evidence>
<dbReference type="Proteomes" id="UP000198802">
    <property type="component" value="Unassembled WGS sequence"/>
</dbReference>